<dbReference type="Proteomes" id="UP001151516">
    <property type="component" value="Unassembled WGS sequence"/>
</dbReference>
<gene>
    <name evidence="1" type="ORF">IWW39_000644</name>
</gene>
<organism evidence="1 2">
    <name type="scientific">Coemansia spiralis</name>
    <dbReference type="NCBI Taxonomy" id="417178"/>
    <lineage>
        <taxon>Eukaryota</taxon>
        <taxon>Fungi</taxon>
        <taxon>Fungi incertae sedis</taxon>
        <taxon>Zoopagomycota</taxon>
        <taxon>Kickxellomycotina</taxon>
        <taxon>Kickxellomycetes</taxon>
        <taxon>Kickxellales</taxon>
        <taxon>Kickxellaceae</taxon>
        <taxon>Coemansia</taxon>
    </lineage>
</organism>
<dbReference type="OrthoDB" id="5532811at2759"/>
<evidence type="ECO:0000313" key="1">
    <source>
        <dbReference type="EMBL" id="KAJ2690550.1"/>
    </source>
</evidence>
<reference evidence="1" key="1">
    <citation type="submission" date="2022-07" db="EMBL/GenBank/DDBJ databases">
        <title>Phylogenomic reconstructions and comparative analyses of Kickxellomycotina fungi.</title>
        <authorList>
            <person name="Reynolds N.K."/>
            <person name="Stajich J.E."/>
            <person name="Barry K."/>
            <person name="Grigoriev I.V."/>
            <person name="Crous P."/>
            <person name="Smith M.E."/>
        </authorList>
    </citation>
    <scope>NUCLEOTIDE SEQUENCE</scope>
    <source>
        <strain evidence="1">CBS 109367</strain>
    </source>
</reference>
<feature type="non-terminal residue" evidence="1">
    <location>
        <position position="1"/>
    </location>
</feature>
<keyword evidence="2" id="KW-1185">Reference proteome</keyword>
<protein>
    <submittedName>
        <fullName evidence="1">Uncharacterized protein</fullName>
    </submittedName>
</protein>
<sequence length="104" mass="11272">GAISGLGSELERVSVEELPDYVASTYGNVGKKLQIWSINSFIGHKGALFTDCVLLLALACPKLDRVKNIGGTAQNHRASVSKALESKPYSKYTKQLSWLLDAAY</sequence>
<comment type="caution">
    <text evidence="1">The sequence shown here is derived from an EMBL/GenBank/DDBJ whole genome shotgun (WGS) entry which is preliminary data.</text>
</comment>
<name>A0A9W8L574_9FUNG</name>
<proteinExistence type="predicted"/>
<dbReference type="AlphaFoldDB" id="A0A9W8L574"/>
<dbReference type="EMBL" id="JANBTX010000010">
    <property type="protein sequence ID" value="KAJ2690550.1"/>
    <property type="molecule type" value="Genomic_DNA"/>
</dbReference>
<accession>A0A9W8L574</accession>
<evidence type="ECO:0000313" key="2">
    <source>
        <dbReference type="Proteomes" id="UP001151516"/>
    </source>
</evidence>